<evidence type="ECO:0000256" key="1">
    <source>
        <dbReference type="SAM" id="MobiDB-lite"/>
    </source>
</evidence>
<reference evidence="2" key="1">
    <citation type="submission" date="2023-10" db="EMBL/GenBank/DDBJ databases">
        <authorList>
            <person name="Chen Y."/>
            <person name="Shah S."/>
            <person name="Dougan E. K."/>
            <person name="Thang M."/>
            <person name="Chan C."/>
        </authorList>
    </citation>
    <scope>NUCLEOTIDE SEQUENCE [LARGE SCALE GENOMIC DNA]</scope>
</reference>
<evidence type="ECO:0000313" key="3">
    <source>
        <dbReference type="Proteomes" id="UP001189429"/>
    </source>
</evidence>
<proteinExistence type="predicted"/>
<dbReference type="EMBL" id="CAUYUJ010005080">
    <property type="protein sequence ID" value="CAK0812191.1"/>
    <property type="molecule type" value="Genomic_DNA"/>
</dbReference>
<feature type="compositionally biased region" description="Low complexity" evidence="1">
    <location>
        <begin position="170"/>
        <end position="188"/>
    </location>
</feature>
<gene>
    <name evidence="2" type="ORF">PCOR1329_LOCUS16536</name>
</gene>
<dbReference type="Proteomes" id="UP001189429">
    <property type="component" value="Unassembled WGS sequence"/>
</dbReference>
<feature type="region of interest" description="Disordered" evidence="1">
    <location>
        <begin position="170"/>
        <end position="206"/>
    </location>
</feature>
<accession>A0ABN9R0I1</accession>
<feature type="non-terminal residue" evidence="2">
    <location>
        <position position="1"/>
    </location>
</feature>
<sequence>ALQGLQYADDHPLIVAAKAELADLEIAERQAQPPDVVLRELQAKLTDARERRAKSGTHLIEAEERVATLHKLQTTIDGEIEVLEQEAAQATRAVAAVAAGPSGVDLQGLATTLCGLQTLLSVAPTQVQNGQGIALLESINAQVQAMGMAFPAAQALQAAATGVAPDAAGQHAEATSATSAAPAAAAPAQERQLQLGRTQARCEQRGRRRAARKNVVLVTYNRGLVLVAAYFEVGKWAAGVNAARLFDIATALRWWNRPVPGWPAAPHYPMQVSLDARAMAVKFPALSGPKAFPKAAPDEDGIPVAAVDHQGTIEADAARGGEATAVQAQVRLDSLYATFMDAAEDELLARYCIDTD</sequence>
<protein>
    <submittedName>
        <fullName evidence="2">Uncharacterized protein</fullName>
    </submittedName>
</protein>
<organism evidence="2 3">
    <name type="scientific">Prorocentrum cordatum</name>
    <dbReference type="NCBI Taxonomy" id="2364126"/>
    <lineage>
        <taxon>Eukaryota</taxon>
        <taxon>Sar</taxon>
        <taxon>Alveolata</taxon>
        <taxon>Dinophyceae</taxon>
        <taxon>Prorocentrales</taxon>
        <taxon>Prorocentraceae</taxon>
        <taxon>Prorocentrum</taxon>
    </lineage>
</organism>
<feature type="non-terminal residue" evidence="2">
    <location>
        <position position="356"/>
    </location>
</feature>
<keyword evidence="3" id="KW-1185">Reference proteome</keyword>
<name>A0ABN9R0I1_9DINO</name>
<comment type="caution">
    <text evidence="2">The sequence shown here is derived from an EMBL/GenBank/DDBJ whole genome shotgun (WGS) entry which is preliminary data.</text>
</comment>
<evidence type="ECO:0000313" key="2">
    <source>
        <dbReference type="EMBL" id="CAK0812191.1"/>
    </source>
</evidence>